<feature type="compositionally biased region" description="Polar residues" evidence="1">
    <location>
        <begin position="1"/>
        <end position="10"/>
    </location>
</feature>
<evidence type="ECO:0000313" key="3">
    <source>
        <dbReference type="Proteomes" id="UP001341840"/>
    </source>
</evidence>
<dbReference type="Proteomes" id="UP001341840">
    <property type="component" value="Unassembled WGS sequence"/>
</dbReference>
<comment type="caution">
    <text evidence="2">The sequence shown here is derived from an EMBL/GenBank/DDBJ whole genome shotgun (WGS) entry which is preliminary data.</text>
</comment>
<feature type="compositionally biased region" description="Basic and acidic residues" evidence="1">
    <location>
        <begin position="17"/>
        <end position="26"/>
    </location>
</feature>
<dbReference type="PANTHER" id="PTHR31681">
    <property type="entry name" value="C2H2-LIKE ZINC FINGER PROTEIN"/>
    <property type="match status" value="1"/>
</dbReference>
<feature type="region of interest" description="Disordered" evidence="1">
    <location>
        <begin position="1"/>
        <end position="61"/>
    </location>
</feature>
<dbReference type="Gene3D" id="3.90.228.10">
    <property type="match status" value="1"/>
</dbReference>
<organism evidence="2 3">
    <name type="scientific">Stylosanthes scabra</name>
    <dbReference type="NCBI Taxonomy" id="79078"/>
    <lineage>
        <taxon>Eukaryota</taxon>
        <taxon>Viridiplantae</taxon>
        <taxon>Streptophyta</taxon>
        <taxon>Embryophyta</taxon>
        <taxon>Tracheophyta</taxon>
        <taxon>Spermatophyta</taxon>
        <taxon>Magnoliopsida</taxon>
        <taxon>eudicotyledons</taxon>
        <taxon>Gunneridae</taxon>
        <taxon>Pentapetalae</taxon>
        <taxon>rosids</taxon>
        <taxon>fabids</taxon>
        <taxon>Fabales</taxon>
        <taxon>Fabaceae</taxon>
        <taxon>Papilionoideae</taxon>
        <taxon>50 kb inversion clade</taxon>
        <taxon>dalbergioids sensu lato</taxon>
        <taxon>Dalbergieae</taxon>
        <taxon>Pterocarpus clade</taxon>
        <taxon>Stylosanthes</taxon>
    </lineage>
</organism>
<dbReference type="EMBL" id="JASCZI010181286">
    <property type="protein sequence ID" value="MED6181030.1"/>
    <property type="molecule type" value="Genomic_DNA"/>
</dbReference>
<accession>A0ABU6W763</accession>
<protein>
    <submittedName>
        <fullName evidence="2">Uncharacterized protein</fullName>
    </submittedName>
</protein>
<reference evidence="2 3" key="1">
    <citation type="journal article" date="2023" name="Plants (Basel)">
        <title>Bridging the Gap: Combining Genomics and Transcriptomics Approaches to Understand Stylosanthes scabra, an Orphan Legume from the Brazilian Caatinga.</title>
        <authorList>
            <person name="Ferreira-Neto J.R.C."/>
            <person name="da Silva M.D."/>
            <person name="Binneck E."/>
            <person name="de Melo N.F."/>
            <person name="da Silva R.H."/>
            <person name="de Melo A.L.T.M."/>
            <person name="Pandolfi V."/>
            <person name="Bustamante F.O."/>
            <person name="Brasileiro-Vidal A.C."/>
            <person name="Benko-Iseppon A.M."/>
        </authorList>
    </citation>
    <scope>NUCLEOTIDE SEQUENCE [LARGE SCALE GENOMIC DNA]</scope>
    <source>
        <tissue evidence="2">Leaves</tissue>
    </source>
</reference>
<evidence type="ECO:0000313" key="2">
    <source>
        <dbReference type="EMBL" id="MED6181030.1"/>
    </source>
</evidence>
<keyword evidence="3" id="KW-1185">Reference proteome</keyword>
<dbReference type="SUPFAM" id="SSF56399">
    <property type="entry name" value="ADP-ribosylation"/>
    <property type="match status" value="1"/>
</dbReference>
<feature type="compositionally biased region" description="Basic residues" evidence="1">
    <location>
        <begin position="27"/>
        <end position="40"/>
    </location>
</feature>
<evidence type="ECO:0000256" key="1">
    <source>
        <dbReference type="SAM" id="MobiDB-lite"/>
    </source>
</evidence>
<name>A0ABU6W763_9FABA</name>
<dbReference type="PANTHER" id="PTHR31681:SF29">
    <property type="entry name" value="C2H2-LIKE ZINC FINGER PROTEIN"/>
    <property type="match status" value="1"/>
</dbReference>
<sequence>MSKVWSSLKKSLNCKPHSTEVHDPMTSRRRHQHHRKKTKQGKVIQGSKNNNNNSEKQRDPVTHDIVLDAKGGKIKICLCHPHTQEEDGGNKGLEGSSNTSTRRATCHRHQCCDTQEKCVDEDHSINENSVVQLDKEESSWKIIERICQTKNTNLGTQIECVLKVHTNAKTLASFEEYRENVRNIVENMQPRCIADGNEVMRFHGTTTACSLGVVNYPSALCTLEHCGLCQILKHGFKANQELFHGEHGVLTTATSDQALDSIILTESSEYELPLLRKCVIVCRVIAGRVHNPLQEIQEETDSGFDSLVKKISCDSDIEQLLILKPGAILPCFVAATSSRTTLRATFALCLDSHPNLRPFITFLGVDLACLLARGPHWFCKRKIGASWSKHNLDSNGIWPRMISQGAAVSTSM</sequence>
<gene>
    <name evidence="2" type="ORF">PIB30_015716</name>
</gene>
<proteinExistence type="predicted"/>